<evidence type="ECO:0000313" key="23">
    <source>
        <dbReference type="Ensembl" id="ENSOCUP00000033525.1"/>
    </source>
</evidence>
<proteinExistence type="inferred from homology"/>
<comment type="subunit">
    <text evidence="17">Homodimer. Interacts with myosin. Interacts with SIKE1 and both associate with the STRIPAK core complex composed of PP2A catalytic and scaffolding subunits, the striatins (PP2A regulatory subunits), the striatin-associated proteins MOB4, STRIP1 and STRIP2, PDCD10 and members of the STE20 kinases, such as STK24 and STK26. Interacts (via FHA domain) with STK3 (when phosphorylated); the interaction associates STK3 with the STRIPAK complex.</text>
</comment>
<evidence type="ECO:0000256" key="4">
    <source>
        <dbReference type="ARBA" id="ARBA00022490"/>
    </source>
</evidence>
<dbReference type="Ensembl" id="ENSOCUT00000056584.1">
    <property type="protein sequence ID" value="ENSOCUP00000033525.1"/>
    <property type="gene ID" value="ENSOCUG00000000827.4"/>
</dbReference>
<evidence type="ECO:0000256" key="15">
    <source>
        <dbReference type="ARBA" id="ARBA00060409"/>
    </source>
</evidence>
<feature type="coiled-coil region" evidence="19">
    <location>
        <begin position="485"/>
        <end position="808"/>
    </location>
</feature>
<reference evidence="23" key="3">
    <citation type="submission" date="2025-09" db="UniProtKB">
        <authorList>
            <consortium name="Ensembl"/>
        </authorList>
    </citation>
    <scope>IDENTIFICATION</scope>
    <source>
        <strain evidence="23">Thorbecke</strain>
    </source>
</reference>
<evidence type="ECO:0000256" key="16">
    <source>
        <dbReference type="ARBA" id="ARBA00061687"/>
    </source>
</evidence>
<keyword evidence="12" id="KW-0206">Cytoskeleton</keyword>
<evidence type="ECO:0000256" key="19">
    <source>
        <dbReference type="SAM" id="Coils"/>
    </source>
</evidence>
<dbReference type="CDD" id="cd21911">
    <property type="entry name" value="CC1_SLMAP"/>
    <property type="match status" value="1"/>
</dbReference>
<evidence type="ECO:0000256" key="14">
    <source>
        <dbReference type="ARBA" id="ARBA00057671"/>
    </source>
</evidence>
<comment type="subcellular location">
    <subcellularLocation>
        <location evidence="15">Cell membrane</location>
        <location evidence="15">Sarcolemma</location>
        <topology evidence="15">Single-pass type IV membrane protein</topology>
    </subcellularLocation>
    <subcellularLocation>
        <location evidence="2">Cytoplasm</location>
        <location evidence="2">Cytoskeleton</location>
        <location evidence="2">Microtubule organizing center</location>
        <location evidence="2">Centrosome</location>
    </subcellularLocation>
    <subcellularLocation>
        <location evidence="1">Endoplasmic reticulum membrane</location>
        <topology evidence="1">Single-pass type IV membrane protein</topology>
    </subcellularLocation>
    <subcellularLocation>
        <location evidence="13">Mitochondrion membrane</location>
        <topology evidence="13">Single-pass type IV membrane protein</topology>
    </subcellularLocation>
</comment>
<evidence type="ECO:0000256" key="13">
    <source>
        <dbReference type="ARBA" id="ARBA00046294"/>
    </source>
</evidence>
<dbReference type="Gene3D" id="2.60.200.20">
    <property type="match status" value="1"/>
</dbReference>
<keyword evidence="8 21" id="KW-1133">Transmembrane helix</keyword>
<dbReference type="CDD" id="cd22679">
    <property type="entry name" value="FHA_SLMAP"/>
    <property type="match status" value="1"/>
</dbReference>
<dbReference type="PANTHER" id="PTHR15715:SF22">
    <property type="entry name" value="SARCOLEMMAL MEMBRANE-ASSOCIATED PROTEIN"/>
    <property type="match status" value="1"/>
</dbReference>
<evidence type="ECO:0000256" key="10">
    <source>
        <dbReference type="ARBA" id="ARBA00023128"/>
    </source>
</evidence>
<evidence type="ECO:0000256" key="3">
    <source>
        <dbReference type="ARBA" id="ARBA00022475"/>
    </source>
</evidence>
<reference evidence="23 24" key="1">
    <citation type="journal article" date="2011" name="Nature">
        <title>A high-resolution map of human evolutionary constraint using 29 mammals.</title>
        <authorList>
            <person name="Lindblad-Toh K."/>
            <person name="Garber M."/>
            <person name="Zuk O."/>
            <person name="Lin M.F."/>
            <person name="Parker B.J."/>
            <person name="Washietl S."/>
            <person name="Kheradpour P."/>
            <person name="Ernst J."/>
            <person name="Jordan G."/>
            <person name="Mauceli E."/>
            <person name="Ward L.D."/>
            <person name="Lowe C.B."/>
            <person name="Holloway A.K."/>
            <person name="Clamp M."/>
            <person name="Gnerre S."/>
            <person name="Alfoldi J."/>
            <person name="Beal K."/>
            <person name="Chang J."/>
            <person name="Clawson H."/>
            <person name="Cuff J."/>
            <person name="Di Palma F."/>
            <person name="Fitzgerald S."/>
            <person name="Flicek P."/>
            <person name="Guttman M."/>
            <person name="Hubisz M.J."/>
            <person name="Jaffe D.B."/>
            <person name="Jungreis I."/>
            <person name="Kent W.J."/>
            <person name="Kostka D."/>
            <person name="Lara M."/>
            <person name="Martins A.L."/>
            <person name="Massingham T."/>
            <person name="Moltke I."/>
            <person name="Raney B.J."/>
            <person name="Rasmussen M.D."/>
            <person name="Robinson J."/>
            <person name="Stark A."/>
            <person name="Vilella A.J."/>
            <person name="Wen J."/>
            <person name="Xie X."/>
            <person name="Zody M.C."/>
            <person name="Baldwin J."/>
            <person name="Bloom T."/>
            <person name="Chin C.W."/>
            <person name="Heiman D."/>
            <person name="Nicol R."/>
            <person name="Nusbaum C."/>
            <person name="Young S."/>
            <person name="Wilkinson J."/>
            <person name="Worley K.C."/>
            <person name="Kovar C.L."/>
            <person name="Muzny D.M."/>
            <person name="Gibbs R.A."/>
            <person name="Cree A."/>
            <person name="Dihn H.H."/>
            <person name="Fowler G."/>
            <person name="Jhangiani S."/>
            <person name="Joshi V."/>
            <person name="Lee S."/>
            <person name="Lewis L.R."/>
            <person name="Nazareth L.V."/>
            <person name="Okwuonu G."/>
            <person name="Santibanez J."/>
            <person name="Warren W.C."/>
            <person name="Mardis E.R."/>
            <person name="Weinstock G.M."/>
            <person name="Wilson R.K."/>
            <person name="Delehaunty K."/>
            <person name="Dooling D."/>
            <person name="Fronik C."/>
            <person name="Fulton L."/>
            <person name="Fulton B."/>
            <person name="Graves T."/>
            <person name="Minx P."/>
            <person name="Sodergren E."/>
            <person name="Birney E."/>
            <person name="Margulies E.H."/>
            <person name="Herrero J."/>
            <person name="Green E.D."/>
            <person name="Haussler D."/>
            <person name="Siepel A."/>
            <person name="Goldman N."/>
            <person name="Pollard K.S."/>
            <person name="Pedersen J.S."/>
            <person name="Lander E.S."/>
            <person name="Kellis M."/>
        </authorList>
    </citation>
    <scope>NUCLEOTIDE SEQUENCE [LARGE SCALE GENOMIC DNA]</scope>
    <source>
        <strain evidence="23 24">Thorbecke inbred</strain>
    </source>
</reference>
<dbReference type="Proteomes" id="UP000001811">
    <property type="component" value="Chromosome 9"/>
</dbReference>
<dbReference type="InterPro" id="IPR001363">
    <property type="entry name" value="Prot_inh_fetuin_CS"/>
</dbReference>
<dbReference type="GeneTree" id="ENSGT00940000157660"/>
<feature type="transmembrane region" description="Helical" evidence="21">
    <location>
        <begin position="815"/>
        <end position="834"/>
    </location>
</feature>
<keyword evidence="6 21" id="KW-0812">Transmembrane</keyword>
<dbReference type="Pfam" id="PF00498">
    <property type="entry name" value="FHA"/>
    <property type="match status" value="1"/>
</dbReference>
<evidence type="ECO:0000256" key="11">
    <source>
        <dbReference type="ARBA" id="ARBA00023136"/>
    </source>
</evidence>
<feature type="region of interest" description="Disordered" evidence="20">
    <location>
        <begin position="450"/>
        <end position="480"/>
    </location>
</feature>
<reference evidence="23" key="2">
    <citation type="submission" date="2025-08" db="UniProtKB">
        <authorList>
            <consortium name="Ensembl"/>
        </authorList>
    </citation>
    <scope>IDENTIFICATION</scope>
    <source>
        <strain evidence="23">Thorbecke</strain>
    </source>
</reference>
<evidence type="ECO:0000256" key="18">
    <source>
        <dbReference type="ARBA" id="ARBA00074026"/>
    </source>
</evidence>
<dbReference type="InterPro" id="IPR051176">
    <property type="entry name" value="Cent_Immune-Sig_Mod"/>
</dbReference>
<evidence type="ECO:0000256" key="9">
    <source>
        <dbReference type="ARBA" id="ARBA00023054"/>
    </source>
</evidence>
<keyword evidence="5" id="KW-0597">Phosphoprotein</keyword>
<evidence type="ECO:0000256" key="5">
    <source>
        <dbReference type="ARBA" id="ARBA00022553"/>
    </source>
</evidence>
<dbReference type="GO" id="GO:0042383">
    <property type="term" value="C:sarcolemma"/>
    <property type="evidence" value="ECO:0007669"/>
    <property type="project" value="UniProtKB-SubCell"/>
</dbReference>
<keyword evidence="9 19" id="KW-0175">Coiled coil</keyword>
<organism evidence="23 24">
    <name type="scientific">Oryctolagus cuniculus</name>
    <name type="common">Rabbit</name>
    <dbReference type="NCBI Taxonomy" id="9986"/>
    <lineage>
        <taxon>Eukaryota</taxon>
        <taxon>Metazoa</taxon>
        <taxon>Chordata</taxon>
        <taxon>Craniata</taxon>
        <taxon>Vertebrata</taxon>
        <taxon>Euteleostomi</taxon>
        <taxon>Mammalia</taxon>
        <taxon>Eutheria</taxon>
        <taxon>Euarchontoglires</taxon>
        <taxon>Glires</taxon>
        <taxon>Lagomorpha</taxon>
        <taxon>Leporidae</taxon>
        <taxon>Oryctolagus</taxon>
    </lineage>
</organism>
<evidence type="ECO:0000256" key="1">
    <source>
        <dbReference type="ARBA" id="ARBA00004163"/>
    </source>
</evidence>
<evidence type="ECO:0000256" key="21">
    <source>
        <dbReference type="SAM" id="Phobius"/>
    </source>
</evidence>
<dbReference type="EMBL" id="AAGW02044272">
    <property type="status" value="NOT_ANNOTATED_CDS"/>
    <property type="molecule type" value="Genomic_DNA"/>
</dbReference>
<dbReference type="PROSITE" id="PS01255">
    <property type="entry name" value="FETUIN_2"/>
    <property type="match status" value="1"/>
</dbReference>
<dbReference type="SMART" id="SM00240">
    <property type="entry name" value="FHA"/>
    <property type="match status" value="1"/>
</dbReference>
<evidence type="ECO:0000313" key="24">
    <source>
        <dbReference type="Proteomes" id="UP000001811"/>
    </source>
</evidence>
<dbReference type="Bgee" id="ENSOCUG00000000827">
    <property type="expression patterns" value="Expressed in aorta and 15 other cell types or tissues"/>
</dbReference>
<dbReference type="PROSITE" id="PS50006">
    <property type="entry name" value="FHA_DOMAIN"/>
    <property type="match status" value="1"/>
</dbReference>
<accession>A0A5F9CJ71</accession>
<dbReference type="FunFam" id="2.60.200.20:FF:000003">
    <property type="entry name" value="sarcolemmal membrane-associated protein isoform X2"/>
    <property type="match status" value="1"/>
</dbReference>
<evidence type="ECO:0000256" key="12">
    <source>
        <dbReference type="ARBA" id="ARBA00023212"/>
    </source>
</evidence>
<dbReference type="GO" id="GO:0005789">
    <property type="term" value="C:endoplasmic reticulum membrane"/>
    <property type="evidence" value="ECO:0007669"/>
    <property type="project" value="UniProtKB-SubCell"/>
</dbReference>
<evidence type="ECO:0000259" key="22">
    <source>
        <dbReference type="PROSITE" id="PS50006"/>
    </source>
</evidence>
<dbReference type="EMBL" id="AAGW02044271">
    <property type="status" value="NOT_ANNOTATED_CDS"/>
    <property type="molecule type" value="Genomic_DNA"/>
</dbReference>
<dbReference type="EMBL" id="AAGW02044270">
    <property type="status" value="NOT_ANNOTATED_CDS"/>
    <property type="molecule type" value="Genomic_DNA"/>
</dbReference>
<keyword evidence="10" id="KW-0496">Mitochondrion</keyword>
<evidence type="ECO:0000256" key="6">
    <source>
        <dbReference type="ARBA" id="ARBA00022692"/>
    </source>
</evidence>
<dbReference type="GO" id="GO:0072659">
    <property type="term" value="P:protein localization to plasma membrane"/>
    <property type="evidence" value="ECO:0007669"/>
    <property type="project" value="TreeGrafter"/>
</dbReference>
<sequence>MRSLLRDTASLSSMPSALAIFTCRPNSHPFQERHVYLDEPIKIGRSVARCRPAQNNATFDCKVLSRNHALVWFDHKTGKFYLQDTKSSNGTFINSQRLSRGSEESPPCEILSGDIIQFGVDVTENTRKVTHGCIVSTIKLFLPDGMEARLRSDVIHAPLPSPVDKVAANTPSMYSQELFQLSQYLQEALHREQMLEQKLATLQRLLAITQEASDTSWQALIDEDRLLSRLEVMGNQLQACSKNQTEDSLRKELIALQEDKHNYETTAKESLRRVLQEKIEVVRKLSEVERSLSNTEDECTHLKEMNERTQEELRELANKYNGAVNEIKDLSDKLKVAEGKQEEIQQKGQAEKKELQHKIDEMEEKEQELQAKIEALQADNDFTNERLTALQGIQVDDFLPKINGSTEKEHLLSKSGGDCTFIHQFIECQKKLIVEGHLTKVVEETKLAKENQARAKESDLSDTLSPSKEKSSDDTTDAQMDEQDLNESLAKVSLLKDDLQGAQSETEAKQEIQHLRKELIEAQELARASKQKCFELQALLEEERKAYRNQVEESSKQIQVLQAQLQRLHMDIENLREEKDNEITSTRDELLSARDEILLLHQAAEKAASERDTDIASLQEELKKVRAELERWRKAASEYEKEVTSLQSSFQLRCQQCEDQQKEEATRLQGELEKLRKEWNVLETECHSLKKENVLLSSELQRQEKELHNSQKQSLELTSDLSILQMTRKELENQMGSLKEQHLRDSADLKILLSKAENQAKDVQKEYEKTQTVLSELKLKFEMTEQEKQSITDELKQCKDNLKLLQEKGNNNKPWPWMPMLAALVAVTAIVLYVPGLARASP</sequence>
<dbReference type="PANTHER" id="PTHR15715">
    <property type="entry name" value="CENTROSOMAL PROTEIN OF 170 KDA"/>
    <property type="match status" value="1"/>
</dbReference>
<keyword evidence="4" id="KW-0963">Cytoplasm</keyword>
<dbReference type="InterPro" id="IPR008984">
    <property type="entry name" value="SMAD_FHA_dom_sf"/>
</dbReference>
<keyword evidence="24" id="KW-1185">Reference proteome</keyword>
<gene>
    <name evidence="23" type="primary">SLMAP</name>
</gene>
<feature type="domain" description="FHA" evidence="22">
    <location>
        <begin position="41"/>
        <end position="98"/>
    </location>
</feature>
<keyword evidence="7" id="KW-0256">Endoplasmic reticulum</keyword>
<dbReference type="GO" id="GO:0005813">
    <property type="term" value="C:centrosome"/>
    <property type="evidence" value="ECO:0007669"/>
    <property type="project" value="UniProtKB-SubCell"/>
</dbReference>
<comment type="similarity">
    <text evidence="16">Belongs to the SLMAP family.</text>
</comment>
<protein>
    <recommendedName>
        <fullName evidence="18">Sarcolemmal membrane-associated protein</fullName>
    </recommendedName>
</protein>
<comment type="function">
    <text evidence="14">Associates with the striatin-interacting phosphatase and kinase (STRIPAK) core complex, forming the extended (SIKE1:SLMAP)STRIPAK complex. The (SIKE1:SLMAP)STRIPAK complex dephosphorylates STK3 leading to the inhibition of Hippo signaling and the control of cell growth. May play a role during myoblast fusion.</text>
</comment>
<feature type="coiled-coil region" evidence="19">
    <location>
        <begin position="185"/>
        <end position="212"/>
    </location>
</feature>
<feature type="coiled-coil region" evidence="19">
    <location>
        <begin position="246"/>
        <end position="386"/>
    </location>
</feature>
<evidence type="ECO:0000256" key="20">
    <source>
        <dbReference type="SAM" id="MobiDB-lite"/>
    </source>
</evidence>
<evidence type="ECO:0000256" key="8">
    <source>
        <dbReference type="ARBA" id="ARBA00022989"/>
    </source>
</evidence>
<feature type="compositionally biased region" description="Basic and acidic residues" evidence="20">
    <location>
        <begin position="450"/>
        <end position="459"/>
    </location>
</feature>
<keyword evidence="11 21" id="KW-0472">Membrane</keyword>
<dbReference type="AlphaFoldDB" id="A0A5F9CJ71"/>
<name>A0A5F9CJ71_RABIT</name>
<dbReference type="GO" id="GO:0005615">
    <property type="term" value="C:extracellular space"/>
    <property type="evidence" value="ECO:0007669"/>
    <property type="project" value="InterPro"/>
</dbReference>
<dbReference type="SUPFAM" id="SSF49879">
    <property type="entry name" value="SMAD/FHA domain"/>
    <property type="match status" value="1"/>
</dbReference>
<dbReference type="EMBL" id="AAGW02044269">
    <property type="status" value="NOT_ANNOTATED_CDS"/>
    <property type="molecule type" value="Genomic_DNA"/>
</dbReference>
<keyword evidence="3" id="KW-1003">Cell membrane</keyword>
<dbReference type="GO" id="GO:1900825">
    <property type="term" value="P:regulation of membrane depolarization during cardiac muscle cell action potential"/>
    <property type="evidence" value="ECO:0007669"/>
    <property type="project" value="TreeGrafter"/>
</dbReference>
<evidence type="ECO:0000256" key="2">
    <source>
        <dbReference type="ARBA" id="ARBA00004300"/>
    </source>
</evidence>
<evidence type="ECO:0000256" key="17">
    <source>
        <dbReference type="ARBA" id="ARBA00066015"/>
    </source>
</evidence>
<dbReference type="GO" id="GO:0031966">
    <property type="term" value="C:mitochondrial membrane"/>
    <property type="evidence" value="ECO:0007669"/>
    <property type="project" value="UniProtKB-SubCell"/>
</dbReference>
<dbReference type="InterPro" id="IPR000253">
    <property type="entry name" value="FHA_dom"/>
</dbReference>
<evidence type="ECO:0000256" key="7">
    <source>
        <dbReference type="ARBA" id="ARBA00022824"/>
    </source>
</evidence>